<evidence type="ECO:0000259" key="2">
    <source>
        <dbReference type="PROSITE" id="PS51391"/>
    </source>
</evidence>
<feature type="compositionally biased region" description="Polar residues" evidence="1">
    <location>
        <begin position="159"/>
        <end position="176"/>
    </location>
</feature>
<sequence>SDEVALDFQESLQDLQNNNRYEISNLTIIAKENTEHAQAIAMVLEKHIKTTAPGRKLPALYVLDSIVKNVGTPYTVYLGRNLFSTFMDSYTLVDSQTRKSMEAMLKTWKEPVPGSMDPRPVFPAEVTRTIENALIKARTAAVQLQTRNRTPLGIPGRPMSTTYRNTPTPPHNASQFQPPPQDPYQNGFRSQQVYIDTFLKADIHGLIAGFQTEFARNPYDSQVQTKLKALLDLQAVVQTQQLNSDAIGMIKKQVAQLQAVQSQPNPPPSAAPQQSQWQAPTPPPAAPPAFAPGILEQLLASTANGQKPSTPVVQAALKSMPPPPPTTQSPRTAAATPAAPIGNPLLDALRAANILPASSSATPVPASGPPVPPPTAPAPALSILQQLQGLAPKLSSTPMPPPGTPAKVRIPMNAAALKSFRPEVVHTLYDAQPNQCTTCGRRFLSTDEGRAQKARHLDWHFRSNQRIADAALAAGLTRSWYIDEMEWIRLREVDASSAAVDSSSVTASTTKPVSVREKYIPAPTGAAANVACPICQEKFETEWHEDAQEWVWMDAVKVGGRVFHASCHDEVKRASGGDRARSTTPDGAGVLGKRKAEVDLASLKSKLKRE</sequence>
<evidence type="ECO:0000256" key="1">
    <source>
        <dbReference type="SAM" id="MobiDB-lite"/>
    </source>
</evidence>
<dbReference type="PROSITE" id="PS51391">
    <property type="entry name" value="CID"/>
    <property type="match status" value="1"/>
</dbReference>
<feature type="non-terminal residue" evidence="3">
    <location>
        <position position="610"/>
    </location>
</feature>
<dbReference type="GO" id="GO:0000993">
    <property type="term" value="F:RNA polymerase II complex binding"/>
    <property type="evidence" value="ECO:0007669"/>
    <property type="project" value="InterPro"/>
</dbReference>
<dbReference type="InterPro" id="IPR008942">
    <property type="entry name" value="ENTH_VHS"/>
</dbReference>
<feature type="region of interest" description="Disordered" evidence="1">
    <location>
        <begin position="315"/>
        <end position="337"/>
    </location>
</feature>
<feature type="compositionally biased region" description="Low complexity" evidence="1">
    <location>
        <begin position="328"/>
        <end position="337"/>
    </location>
</feature>
<dbReference type="CDD" id="cd16982">
    <property type="entry name" value="CID_Pcf11"/>
    <property type="match status" value="1"/>
</dbReference>
<feature type="non-terminal residue" evidence="3">
    <location>
        <position position="1"/>
    </location>
</feature>
<dbReference type="FunFam" id="1.25.40.90:FF:000016">
    <property type="entry name" value="mRNA cleavage factor complex component Pcf11"/>
    <property type="match status" value="1"/>
</dbReference>
<organism evidence="3 4">
    <name type="scientific">Aureobasidium melanogenum (strain CBS 110374)</name>
    <name type="common">Aureobasidium pullulans var. melanogenum</name>
    <dbReference type="NCBI Taxonomy" id="1043003"/>
    <lineage>
        <taxon>Eukaryota</taxon>
        <taxon>Fungi</taxon>
        <taxon>Dikarya</taxon>
        <taxon>Ascomycota</taxon>
        <taxon>Pezizomycotina</taxon>
        <taxon>Dothideomycetes</taxon>
        <taxon>Dothideomycetidae</taxon>
        <taxon>Dothideales</taxon>
        <taxon>Saccotheciaceae</taxon>
        <taxon>Aureobasidium</taxon>
    </lineage>
</organism>
<dbReference type="Pfam" id="PF04818">
    <property type="entry name" value="CID"/>
    <property type="match status" value="1"/>
</dbReference>
<dbReference type="EMBL" id="KL584827">
    <property type="protein sequence ID" value="KEQ65520.1"/>
    <property type="molecule type" value="Genomic_DNA"/>
</dbReference>
<protein>
    <recommendedName>
        <fullName evidence="2">CID domain-containing protein</fullName>
    </recommendedName>
</protein>
<dbReference type="InterPro" id="IPR045154">
    <property type="entry name" value="PCF11-like"/>
</dbReference>
<feature type="region of interest" description="Disordered" evidence="1">
    <location>
        <begin position="573"/>
        <end position="593"/>
    </location>
</feature>
<dbReference type="GeneID" id="63922484"/>
<dbReference type="GO" id="GO:0005737">
    <property type="term" value="C:cytoplasm"/>
    <property type="evidence" value="ECO:0007669"/>
    <property type="project" value="TreeGrafter"/>
</dbReference>
<feature type="region of interest" description="Disordered" evidence="1">
    <location>
        <begin position="258"/>
        <end position="290"/>
    </location>
</feature>
<dbReference type="InterPro" id="IPR047415">
    <property type="entry name" value="Pcf11_CID"/>
</dbReference>
<dbReference type="HOGENOM" id="CLU_015606_0_0_1"/>
<dbReference type="PANTHER" id="PTHR15921:SF3">
    <property type="entry name" value="PRE-MRNA CLEAVAGE COMPLEX 2 PROTEIN PCF11"/>
    <property type="match status" value="1"/>
</dbReference>
<dbReference type="GO" id="GO:0031124">
    <property type="term" value="P:mRNA 3'-end processing"/>
    <property type="evidence" value="ECO:0007669"/>
    <property type="project" value="InterPro"/>
</dbReference>
<dbReference type="RefSeq" id="XP_040882543.1">
    <property type="nucleotide sequence ID" value="XM_041029111.1"/>
</dbReference>
<dbReference type="SMART" id="SM00582">
    <property type="entry name" value="RPR"/>
    <property type="match status" value="1"/>
</dbReference>
<accession>A0A074VXI0</accession>
<dbReference type="SUPFAM" id="SSF48464">
    <property type="entry name" value="ENTH/VHS domain"/>
    <property type="match status" value="1"/>
</dbReference>
<dbReference type="GO" id="GO:0003729">
    <property type="term" value="F:mRNA binding"/>
    <property type="evidence" value="ECO:0007669"/>
    <property type="project" value="InterPro"/>
</dbReference>
<feature type="compositionally biased region" description="Pro residues" evidence="1">
    <location>
        <begin position="280"/>
        <end position="290"/>
    </location>
</feature>
<dbReference type="STRING" id="1043003.A0A074VXI0"/>
<dbReference type="GO" id="GO:0005849">
    <property type="term" value="C:mRNA cleavage factor complex"/>
    <property type="evidence" value="ECO:0007669"/>
    <property type="project" value="TreeGrafter"/>
</dbReference>
<dbReference type="Pfam" id="PF21936">
    <property type="entry name" value="Pcf11_C"/>
    <property type="match status" value="1"/>
</dbReference>
<evidence type="ECO:0000313" key="3">
    <source>
        <dbReference type="EMBL" id="KEQ65520.1"/>
    </source>
</evidence>
<evidence type="ECO:0000313" key="4">
    <source>
        <dbReference type="Proteomes" id="UP000030672"/>
    </source>
</evidence>
<dbReference type="GO" id="GO:0006369">
    <property type="term" value="P:termination of RNA polymerase II transcription"/>
    <property type="evidence" value="ECO:0007669"/>
    <property type="project" value="InterPro"/>
</dbReference>
<keyword evidence="4" id="KW-1185">Reference proteome</keyword>
<dbReference type="Proteomes" id="UP000030672">
    <property type="component" value="Unassembled WGS sequence"/>
</dbReference>
<dbReference type="AlphaFoldDB" id="A0A074VXI0"/>
<dbReference type="InterPro" id="IPR054127">
    <property type="entry name" value="Pcf11_C"/>
</dbReference>
<gene>
    <name evidence="3" type="ORF">M437DRAFT_9758</name>
</gene>
<dbReference type="Gene3D" id="1.25.40.90">
    <property type="match status" value="1"/>
</dbReference>
<dbReference type="InterPro" id="IPR006569">
    <property type="entry name" value="CID_dom"/>
</dbReference>
<dbReference type="PANTHER" id="PTHR15921">
    <property type="entry name" value="PRE-MRNA CLEAVAGE COMPLEX II"/>
    <property type="match status" value="1"/>
</dbReference>
<proteinExistence type="predicted"/>
<reference evidence="3 4" key="1">
    <citation type="journal article" date="2014" name="BMC Genomics">
        <title>Genome sequencing of four Aureobasidium pullulans varieties: biotechnological potential, stress tolerance, and description of new species.</title>
        <authorList>
            <person name="Gostin Ar C."/>
            <person name="Ohm R.A."/>
            <person name="Kogej T."/>
            <person name="Sonjak S."/>
            <person name="Turk M."/>
            <person name="Zajc J."/>
            <person name="Zalar P."/>
            <person name="Grube M."/>
            <person name="Sun H."/>
            <person name="Han J."/>
            <person name="Sharma A."/>
            <person name="Chiniquy J."/>
            <person name="Ngan C.Y."/>
            <person name="Lipzen A."/>
            <person name="Barry K."/>
            <person name="Grigoriev I.V."/>
            <person name="Gunde-Cimerman N."/>
        </authorList>
    </citation>
    <scope>NUCLEOTIDE SEQUENCE [LARGE SCALE GENOMIC DNA]</scope>
    <source>
        <strain evidence="3 4">CBS 110374</strain>
    </source>
</reference>
<feature type="domain" description="CID" evidence="2">
    <location>
        <begin position="1"/>
        <end position="138"/>
    </location>
</feature>
<name>A0A074VXI0_AURM1</name>
<feature type="region of interest" description="Disordered" evidence="1">
    <location>
        <begin position="149"/>
        <end position="182"/>
    </location>
</feature>